<dbReference type="HAMAP" id="MF_00019">
    <property type="entry name" value="PlsX"/>
    <property type="match status" value="1"/>
</dbReference>
<evidence type="ECO:0000256" key="5">
    <source>
        <dbReference type="ARBA" id="ARBA00023098"/>
    </source>
</evidence>
<keyword evidence="6 10" id="KW-0594">Phospholipid biosynthesis</keyword>
<keyword evidence="2 10" id="KW-0963">Cytoplasm</keyword>
<evidence type="ECO:0000256" key="11">
    <source>
        <dbReference type="SAM" id="MobiDB-lite"/>
    </source>
</evidence>
<keyword evidence="7 10" id="KW-1208">Phospholipid metabolism</keyword>
<gene>
    <name evidence="10 12" type="primary">plsX</name>
    <name evidence="12" type="ORF">ACFOGJ_01130</name>
</gene>
<keyword evidence="4 10" id="KW-0808">Transferase</keyword>
<comment type="pathway">
    <text evidence="10">Lipid metabolism; phospholipid metabolism.</text>
</comment>
<evidence type="ECO:0000313" key="13">
    <source>
        <dbReference type="Proteomes" id="UP001595528"/>
    </source>
</evidence>
<keyword evidence="12" id="KW-0012">Acyltransferase</keyword>
<proteinExistence type="inferred from homology"/>
<sequence length="440" mass="45378">MSRPWTIALDAMGGDLGPRSVIVGAADVSYRYPDARFLIFGDEAKLAPLMRKVGRLKDRAEIRHTTGLVGPKDKPSHVLRRGSDTSMGRAIHAVVSGEADGVVSNGNTGALMALSMYLLKTLPGVDRPAIASLMPTSRGEVIMLDLGANVECDARNLTQFAMMGAHFAHAVLGRQKPLVGLLNVGVEETKGRDAIRQAADILRQNKDLPLEFHGFVEGGDINQGVVDVVVTDGFTGNVALKTMEGTARMIGGYLRAVFRRSLLTKLSYLIAQGAIDALRQRLDPRYYNGGVFLGLNGIVVKSHGGADSVAFASALELAIDMVADDLPARTARDVGRFFGSGDGNRGDAEASTQGTQAQGTQAQGTQAQGTQAQGSQAQGTSTQDAAGGGAAPAAAAKSGEPGAAASGETGSANAGSTNVGAGESGDGAGEVEHRIAGQAV</sequence>
<evidence type="ECO:0000256" key="8">
    <source>
        <dbReference type="ARBA" id="ARBA00024069"/>
    </source>
</evidence>
<dbReference type="SUPFAM" id="SSF53659">
    <property type="entry name" value="Isocitrate/Isopropylmalate dehydrogenase-like"/>
    <property type="match status" value="1"/>
</dbReference>
<dbReference type="PANTHER" id="PTHR30100">
    <property type="entry name" value="FATTY ACID/PHOSPHOLIPID SYNTHESIS PROTEIN PLSX"/>
    <property type="match status" value="1"/>
</dbReference>
<dbReference type="PANTHER" id="PTHR30100:SF1">
    <property type="entry name" value="PHOSPHATE ACYLTRANSFERASE"/>
    <property type="match status" value="1"/>
</dbReference>
<evidence type="ECO:0000256" key="3">
    <source>
        <dbReference type="ARBA" id="ARBA00022516"/>
    </source>
</evidence>
<evidence type="ECO:0000256" key="7">
    <source>
        <dbReference type="ARBA" id="ARBA00023264"/>
    </source>
</evidence>
<dbReference type="NCBIfam" id="TIGR00182">
    <property type="entry name" value="plsX"/>
    <property type="match status" value="1"/>
</dbReference>
<keyword evidence="13" id="KW-1185">Reference proteome</keyword>
<dbReference type="Proteomes" id="UP001595528">
    <property type="component" value="Unassembled WGS sequence"/>
</dbReference>
<comment type="subunit">
    <text evidence="9 10">Homodimer. Probably interacts with PlsY.</text>
</comment>
<keyword evidence="3 10" id="KW-0444">Lipid biosynthesis</keyword>
<reference evidence="13" key="1">
    <citation type="journal article" date="2019" name="Int. J. Syst. Evol. Microbiol.">
        <title>The Global Catalogue of Microorganisms (GCM) 10K type strain sequencing project: providing services to taxonomists for standard genome sequencing and annotation.</title>
        <authorList>
            <consortium name="The Broad Institute Genomics Platform"/>
            <consortium name="The Broad Institute Genome Sequencing Center for Infectious Disease"/>
            <person name="Wu L."/>
            <person name="Ma J."/>
        </authorList>
    </citation>
    <scope>NUCLEOTIDE SEQUENCE [LARGE SCALE GENOMIC DNA]</scope>
    <source>
        <strain evidence="13">KCTC 42964</strain>
    </source>
</reference>
<feature type="region of interest" description="Disordered" evidence="11">
    <location>
        <begin position="337"/>
        <end position="440"/>
    </location>
</feature>
<organism evidence="12 13">
    <name type="scientific">Marinibaculum pumilum</name>
    <dbReference type="NCBI Taxonomy" id="1766165"/>
    <lineage>
        <taxon>Bacteria</taxon>
        <taxon>Pseudomonadati</taxon>
        <taxon>Pseudomonadota</taxon>
        <taxon>Alphaproteobacteria</taxon>
        <taxon>Rhodospirillales</taxon>
        <taxon>Rhodospirillaceae</taxon>
        <taxon>Marinibaculum</taxon>
    </lineage>
</organism>
<dbReference type="EC" id="2.3.1.274" evidence="8 10"/>
<evidence type="ECO:0000313" key="12">
    <source>
        <dbReference type="EMBL" id="MFC3225814.1"/>
    </source>
</evidence>
<comment type="similarity">
    <text evidence="10">Belongs to the PlsX family.</text>
</comment>
<evidence type="ECO:0000256" key="2">
    <source>
        <dbReference type="ARBA" id="ARBA00022490"/>
    </source>
</evidence>
<keyword evidence="5 10" id="KW-0443">Lipid metabolism</keyword>
<feature type="compositionally biased region" description="Low complexity" evidence="11">
    <location>
        <begin position="350"/>
        <end position="417"/>
    </location>
</feature>
<comment type="function">
    <text evidence="10">Catalyzes the reversible formation of acyl-phosphate (acyl-PO(4)) from acyl-[acyl-carrier-protein] (acyl-ACP). This enzyme utilizes acyl-ACP as fatty acyl donor, but not acyl-CoA.</text>
</comment>
<comment type="catalytic activity">
    <reaction evidence="1 10">
        <text>a fatty acyl-[ACP] + phosphate = an acyl phosphate + holo-[ACP]</text>
        <dbReference type="Rhea" id="RHEA:42292"/>
        <dbReference type="Rhea" id="RHEA-COMP:9685"/>
        <dbReference type="Rhea" id="RHEA-COMP:14125"/>
        <dbReference type="ChEBI" id="CHEBI:43474"/>
        <dbReference type="ChEBI" id="CHEBI:59918"/>
        <dbReference type="ChEBI" id="CHEBI:64479"/>
        <dbReference type="ChEBI" id="CHEBI:138651"/>
        <dbReference type="EC" id="2.3.1.274"/>
    </reaction>
</comment>
<comment type="subcellular location">
    <subcellularLocation>
        <location evidence="10">Cytoplasm</location>
    </subcellularLocation>
    <text evidence="10">Associated with the membrane possibly through PlsY.</text>
</comment>
<evidence type="ECO:0000256" key="6">
    <source>
        <dbReference type="ARBA" id="ARBA00023209"/>
    </source>
</evidence>
<dbReference type="Pfam" id="PF02504">
    <property type="entry name" value="FA_synthesis"/>
    <property type="match status" value="1"/>
</dbReference>
<name>A0ABV7KU26_9PROT</name>
<dbReference type="GO" id="GO:0043811">
    <property type="term" value="F:phosphate:acyl-[acyl carrier protein] acyltransferase activity"/>
    <property type="evidence" value="ECO:0007669"/>
    <property type="project" value="UniProtKB-EC"/>
</dbReference>
<dbReference type="InterPro" id="IPR012281">
    <property type="entry name" value="Phospholipid_synth_PlsX-like"/>
</dbReference>
<evidence type="ECO:0000256" key="4">
    <source>
        <dbReference type="ARBA" id="ARBA00022679"/>
    </source>
</evidence>
<comment type="caution">
    <text evidence="12">The sequence shown here is derived from an EMBL/GenBank/DDBJ whole genome shotgun (WGS) entry which is preliminary data.</text>
</comment>
<dbReference type="RefSeq" id="WP_379897548.1">
    <property type="nucleotide sequence ID" value="NZ_JBHRTR010000005.1"/>
</dbReference>
<evidence type="ECO:0000256" key="10">
    <source>
        <dbReference type="HAMAP-Rule" id="MF_00019"/>
    </source>
</evidence>
<dbReference type="EMBL" id="JBHRTR010000005">
    <property type="protein sequence ID" value="MFC3225814.1"/>
    <property type="molecule type" value="Genomic_DNA"/>
</dbReference>
<dbReference type="Gene3D" id="3.40.718.10">
    <property type="entry name" value="Isopropylmalate Dehydrogenase"/>
    <property type="match status" value="1"/>
</dbReference>
<dbReference type="InterPro" id="IPR003664">
    <property type="entry name" value="FA_synthesis"/>
</dbReference>
<evidence type="ECO:0000256" key="1">
    <source>
        <dbReference type="ARBA" id="ARBA00001232"/>
    </source>
</evidence>
<feature type="compositionally biased region" description="Basic and acidic residues" evidence="11">
    <location>
        <begin position="430"/>
        <end position="440"/>
    </location>
</feature>
<evidence type="ECO:0000256" key="9">
    <source>
        <dbReference type="ARBA" id="ARBA00046608"/>
    </source>
</evidence>
<accession>A0ABV7KU26</accession>
<protein>
    <recommendedName>
        <fullName evidence="8 10">Phosphate acyltransferase</fullName>
        <ecNumber evidence="8 10">2.3.1.274</ecNumber>
    </recommendedName>
    <alternativeName>
        <fullName evidence="10">Acyl-ACP phosphotransacylase</fullName>
    </alternativeName>
    <alternativeName>
        <fullName evidence="10">Acyl-[acyl-carrier-protein]--phosphate acyltransferase</fullName>
    </alternativeName>
    <alternativeName>
        <fullName evidence="10">Phosphate-acyl-ACP acyltransferase</fullName>
    </alternativeName>
</protein>